<keyword evidence="5" id="KW-1185">Reference proteome</keyword>
<evidence type="ECO:0000256" key="1">
    <source>
        <dbReference type="ARBA" id="ARBA00023211"/>
    </source>
</evidence>
<dbReference type="AlphaFoldDB" id="A0A2T3JJK7"/>
<keyword evidence="1" id="KW-0464">Manganese</keyword>
<comment type="caution">
    <text evidence="4">The sequence shown here is derived from an EMBL/GenBank/DDBJ whole genome shotgun (WGS) entry which is preliminary data.</text>
</comment>
<dbReference type="PROSITE" id="PS50975">
    <property type="entry name" value="ATP_GRASP"/>
    <property type="match status" value="1"/>
</dbReference>
<proteinExistence type="predicted"/>
<dbReference type="GO" id="GO:0018169">
    <property type="term" value="F:ribosomal S6-glutamic acid ligase activity"/>
    <property type="evidence" value="ECO:0007669"/>
    <property type="project" value="TreeGrafter"/>
</dbReference>
<dbReference type="PANTHER" id="PTHR21621:SF0">
    <property type="entry name" value="BETA-CITRYLGLUTAMATE SYNTHASE B-RELATED"/>
    <property type="match status" value="1"/>
</dbReference>
<sequence length="512" mass="58795">MISKNTSSSKSCPKIGLLYLDHVLRFFNCSNFKGWPEKIEQVVYHWGNDKQRFINEVKRKKIEVLIGNIPATAYETFRDIARELPNVRFIPSLDTQFSNKSKENVTHFCEKYQLPVPLTKIFYQVDEALEYLTHTDYPKIVKRSYGPSNYGGYFVHKVDTAEEALRLFSEKRYYPAYIQDFVPMKADIRVMLVGHQPMCAFWRRPPEGEWLTNTSQGGSMDYQDIPEEVLEIAVKASKAANAEYWACDIAVSTEDEYTILECATAFAAFPYIRDWIGQYLMWLLNPQKFTKPHIVHKNWEELGKIDSSLLRTMRHITFGQPDFSTDTGEYAPTDEHYRLLQTHYQPVEEWPSEAWNFQDMHNSLVIESKTSNGVLEQLSTEPVLDCTIEEMDSGIEEHSVVNVSAQQACLHPDDIDSPDIDCSNIDCSNITADIDDSSVKEIPSITHDQLVTFFLGVKGIGQTLANEIVDTLSVEGTLHALNNTPQQLTTFRNLKQKKLKTILADWHAYVRD</sequence>
<gene>
    <name evidence="4" type="ORF">C9J12_09415</name>
</gene>
<dbReference type="OrthoDB" id="1704979at2"/>
<dbReference type="PANTHER" id="PTHR21621">
    <property type="entry name" value="RIBOSOMAL PROTEIN S6 MODIFICATION PROTEIN"/>
    <property type="match status" value="1"/>
</dbReference>
<evidence type="ECO:0000313" key="4">
    <source>
        <dbReference type="EMBL" id="PSU49194.1"/>
    </source>
</evidence>
<name>A0A2T3JJK7_9GAMM</name>
<keyword evidence="2" id="KW-0547">Nucleotide-binding</keyword>
<evidence type="ECO:0000256" key="2">
    <source>
        <dbReference type="PROSITE-ProRule" id="PRU00409"/>
    </source>
</evidence>
<dbReference type="GO" id="GO:0046872">
    <property type="term" value="F:metal ion binding"/>
    <property type="evidence" value="ECO:0007669"/>
    <property type="project" value="InterPro"/>
</dbReference>
<dbReference type="InterPro" id="IPR011761">
    <property type="entry name" value="ATP-grasp"/>
</dbReference>
<dbReference type="Gene3D" id="3.30.1490.20">
    <property type="entry name" value="ATP-grasp fold, A domain"/>
    <property type="match status" value="1"/>
</dbReference>
<dbReference type="Gene3D" id="3.30.470.20">
    <property type="entry name" value="ATP-grasp fold, B domain"/>
    <property type="match status" value="1"/>
</dbReference>
<keyword evidence="2" id="KW-0067">ATP-binding</keyword>
<dbReference type="Proteomes" id="UP000240987">
    <property type="component" value="Unassembled WGS sequence"/>
</dbReference>
<protein>
    <recommendedName>
        <fullName evidence="3">ATP-grasp domain-containing protein</fullName>
    </recommendedName>
</protein>
<dbReference type="EMBL" id="PYMJ01000007">
    <property type="protein sequence ID" value="PSU49194.1"/>
    <property type="molecule type" value="Genomic_DNA"/>
</dbReference>
<evidence type="ECO:0000313" key="5">
    <source>
        <dbReference type="Proteomes" id="UP000240987"/>
    </source>
</evidence>
<dbReference type="RefSeq" id="WP_107242470.1">
    <property type="nucleotide sequence ID" value="NZ_PYMJ01000007.1"/>
</dbReference>
<feature type="domain" description="ATP-grasp" evidence="3">
    <location>
        <begin position="106"/>
        <end position="289"/>
    </location>
</feature>
<dbReference type="GO" id="GO:0005524">
    <property type="term" value="F:ATP binding"/>
    <property type="evidence" value="ECO:0007669"/>
    <property type="project" value="UniProtKB-UniRule"/>
</dbReference>
<accession>A0A2T3JJK7</accession>
<dbReference type="Pfam" id="PF08443">
    <property type="entry name" value="RimK"/>
    <property type="match status" value="1"/>
</dbReference>
<dbReference type="GO" id="GO:0009432">
    <property type="term" value="P:SOS response"/>
    <property type="evidence" value="ECO:0007669"/>
    <property type="project" value="TreeGrafter"/>
</dbReference>
<evidence type="ECO:0000259" key="3">
    <source>
        <dbReference type="PROSITE" id="PS50975"/>
    </source>
</evidence>
<dbReference type="GO" id="GO:0005737">
    <property type="term" value="C:cytoplasm"/>
    <property type="evidence" value="ECO:0007669"/>
    <property type="project" value="TreeGrafter"/>
</dbReference>
<organism evidence="4 5">
    <name type="scientific">Photobacterium frigidiphilum</name>
    <dbReference type="NCBI Taxonomy" id="264736"/>
    <lineage>
        <taxon>Bacteria</taxon>
        <taxon>Pseudomonadati</taxon>
        <taxon>Pseudomonadota</taxon>
        <taxon>Gammaproteobacteria</taxon>
        <taxon>Vibrionales</taxon>
        <taxon>Vibrionaceae</taxon>
        <taxon>Photobacterium</taxon>
    </lineage>
</organism>
<dbReference type="SUPFAM" id="SSF56059">
    <property type="entry name" value="Glutathione synthetase ATP-binding domain-like"/>
    <property type="match status" value="1"/>
</dbReference>
<dbReference type="InterPro" id="IPR013651">
    <property type="entry name" value="ATP-grasp_RimK-type"/>
</dbReference>
<reference evidence="4 5" key="1">
    <citation type="submission" date="2018-01" db="EMBL/GenBank/DDBJ databases">
        <title>Whole genome sequencing of Histamine producing bacteria.</title>
        <authorList>
            <person name="Butler K."/>
        </authorList>
    </citation>
    <scope>NUCLEOTIDE SEQUENCE [LARGE SCALE GENOMIC DNA]</scope>
    <source>
        <strain evidence="4 5">JCM 12947</strain>
    </source>
</reference>
<dbReference type="InterPro" id="IPR013815">
    <property type="entry name" value="ATP_grasp_subdomain_1"/>
</dbReference>